<evidence type="ECO:0000313" key="2">
    <source>
        <dbReference type="Proteomes" id="UP000824025"/>
    </source>
</evidence>
<evidence type="ECO:0008006" key="3">
    <source>
        <dbReference type="Google" id="ProtNLM"/>
    </source>
</evidence>
<reference evidence="1" key="1">
    <citation type="journal article" date="2021" name="PeerJ">
        <title>Extensive microbial diversity within the chicken gut microbiome revealed by metagenomics and culture.</title>
        <authorList>
            <person name="Gilroy R."/>
            <person name="Ravi A."/>
            <person name="Getino M."/>
            <person name="Pursley I."/>
            <person name="Horton D.L."/>
            <person name="Alikhan N.F."/>
            <person name="Baker D."/>
            <person name="Gharbi K."/>
            <person name="Hall N."/>
            <person name="Watson M."/>
            <person name="Adriaenssens E.M."/>
            <person name="Foster-Nyarko E."/>
            <person name="Jarju S."/>
            <person name="Secka A."/>
            <person name="Antonio M."/>
            <person name="Oren A."/>
            <person name="Chaudhuri R.R."/>
            <person name="La Ragione R."/>
            <person name="Hildebrand F."/>
            <person name="Pallen M.J."/>
        </authorList>
    </citation>
    <scope>NUCLEOTIDE SEQUENCE</scope>
    <source>
        <strain evidence="1">CHK192-19661</strain>
    </source>
</reference>
<proteinExistence type="predicted"/>
<dbReference type="EMBL" id="DXCF01000012">
    <property type="protein sequence ID" value="HIZ09285.1"/>
    <property type="molecule type" value="Genomic_DNA"/>
</dbReference>
<organism evidence="1 2">
    <name type="scientific">Candidatus Borkfalkia avicola</name>
    <dbReference type="NCBI Taxonomy" id="2838503"/>
    <lineage>
        <taxon>Bacteria</taxon>
        <taxon>Bacillati</taxon>
        <taxon>Bacillota</taxon>
        <taxon>Clostridia</taxon>
        <taxon>Christensenellales</taxon>
        <taxon>Christensenellaceae</taxon>
        <taxon>Candidatus Borkfalkia</taxon>
    </lineage>
</organism>
<protein>
    <recommendedName>
        <fullName evidence="3">Chorion class high-cysteine HCB protein 13</fullName>
    </recommendedName>
</protein>
<gene>
    <name evidence="1" type="ORF">H9726_02235</name>
</gene>
<evidence type="ECO:0000313" key="1">
    <source>
        <dbReference type="EMBL" id="HIZ09285.1"/>
    </source>
</evidence>
<dbReference type="Proteomes" id="UP000824025">
    <property type="component" value="Unassembled WGS sequence"/>
</dbReference>
<name>A0A9D2D6F0_9FIRM</name>
<accession>A0A9D2D6F0</accession>
<comment type="caution">
    <text evidence="1">The sequence shown here is derived from an EMBL/GenBank/DDBJ whole genome shotgun (WGS) entry which is preliminary data.</text>
</comment>
<reference evidence="1" key="2">
    <citation type="submission" date="2021-04" db="EMBL/GenBank/DDBJ databases">
        <authorList>
            <person name="Gilroy R."/>
        </authorList>
    </citation>
    <scope>NUCLEOTIDE SEQUENCE</scope>
    <source>
        <strain evidence="1">CHK192-19661</strain>
    </source>
</reference>
<dbReference type="AlphaFoldDB" id="A0A9D2D6F0"/>
<sequence length="65" mass="6791">MNGIANFGGNGCLWILILLLVLCCSQSGILNGILDSCYLPVILAVLYCMCKKGGFANLFGGCGCK</sequence>